<dbReference type="AlphaFoldDB" id="A0A0U5BHA1"/>
<reference evidence="1 2" key="2">
    <citation type="submission" date="2016-01" db="EMBL/GenBank/DDBJ databases">
        <title>Microcella alkaliphila JAM AC0309 whole genome shotgun sequence.</title>
        <authorList>
            <person name="Kurata A."/>
            <person name="Hirose Y."/>
            <person name="Kishimoto N."/>
            <person name="Kobayashi T."/>
        </authorList>
    </citation>
    <scope>NUCLEOTIDE SEQUENCE [LARGE SCALE GENOMIC DNA]</scope>
    <source>
        <strain evidence="1 2">JAM AC0309</strain>
    </source>
</reference>
<dbReference type="OrthoDB" id="9856928at2"/>
<dbReference type="EMBL" id="AP017315">
    <property type="protein sequence ID" value="BAU32494.1"/>
    <property type="molecule type" value="Genomic_DNA"/>
</dbReference>
<gene>
    <name evidence="1" type="ORF">MalAC0309_1643</name>
</gene>
<evidence type="ECO:0000313" key="2">
    <source>
        <dbReference type="Proteomes" id="UP000218965"/>
    </source>
</evidence>
<evidence type="ECO:0000313" key="1">
    <source>
        <dbReference type="EMBL" id="BAU32494.1"/>
    </source>
</evidence>
<protein>
    <submittedName>
        <fullName evidence="1">Gpi transamidase component pig-s</fullName>
    </submittedName>
</protein>
<dbReference type="KEGG" id="malk:MalAC0309_1643"/>
<organism evidence="1 2">
    <name type="scientific">Microcella alkaliphila</name>
    <dbReference type="NCBI Taxonomy" id="279828"/>
    <lineage>
        <taxon>Bacteria</taxon>
        <taxon>Bacillati</taxon>
        <taxon>Actinomycetota</taxon>
        <taxon>Actinomycetes</taxon>
        <taxon>Micrococcales</taxon>
        <taxon>Microbacteriaceae</taxon>
        <taxon>Microcella</taxon>
    </lineage>
</organism>
<accession>A0A0U5BHA1</accession>
<reference evidence="2" key="1">
    <citation type="submission" date="2015-12" db="EMBL/GenBank/DDBJ databases">
        <authorList>
            <person name="Shamseldin A."/>
            <person name="Moawad H."/>
            <person name="Abd El-Rahim W.M."/>
            <person name="Sadowsky M.J."/>
        </authorList>
    </citation>
    <scope>NUCLEOTIDE SEQUENCE [LARGE SCALE GENOMIC DNA]</scope>
    <source>
        <strain evidence="2">JAM AC0309</strain>
    </source>
</reference>
<dbReference type="Proteomes" id="UP000218965">
    <property type="component" value="Chromosome"/>
</dbReference>
<sequence length="65" mass="7042">MTRDRYTIVVVDQDAGATFTLTRTPIGRSIEGTRADGHIMPGSEALALLHDITVDQQLQSMEAGL</sequence>
<dbReference type="RefSeq" id="WP_096421719.1">
    <property type="nucleotide sequence ID" value="NZ_AP017315.1"/>
</dbReference>
<proteinExistence type="predicted"/>
<name>A0A0U5BHA1_9MICO</name>